<name>A0A1H7JMS8_9SPHI</name>
<feature type="chain" id="PRO_5011565095" evidence="1">
    <location>
        <begin position="26"/>
        <end position="249"/>
    </location>
</feature>
<keyword evidence="1" id="KW-0732">Signal</keyword>
<dbReference type="RefSeq" id="WP_090603937.1">
    <property type="nucleotide sequence ID" value="NZ_FNZR01000002.1"/>
</dbReference>
<gene>
    <name evidence="2" type="ORF">SAMN05421740_102613</name>
</gene>
<evidence type="ECO:0000256" key="1">
    <source>
        <dbReference type="SAM" id="SignalP"/>
    </source>
</evidence>
<protein>
    <submittedName>
        <fullName evidence="2">GLPGLI family protein</fullName>
    </submittedName>
</protein>
<reference evidence="3" key="1">
    <citation type="submission" date="2016-10" db="EMBL/GenBank/DDBJ databases">
        <authorList>
            <person name="Varghese N."/>
            <person name="Submissions S."/>
        </authorList>
    </citation>
    <scope>NUCLEOTIDE SEQUENCE [LARGE SCALE GENOMIC DNA]</scope>
    <source>
        <strain evidence="3">Jip14</strain>
    </source>
</reference>
<dbReference type="STRING" id="332977.SAMN05421740_102613"/>
<keyword evidence="3" id="KW-1185">Reference proteome</keyword>
<dbReference type="AlphaFoldDB" id="A0A1H7JMS8"/>
<dbReference type="Pfam" id="PF09697">
    <property type="entry name" value="Porph_ging"/>
    <property type="match status" value="1"/>
</dbReference>
<feature type="signal peptide" evidence="1">
    <location>
        <begin position="1"/>
        <end position="25"/>
    </location>
</feature>
<sequence length="249" mass="27815">MKTKRFIQLLFSALVLFASFNPSLAQQQPDFLMAKYVSNGLSPTIVQTIKLQANDPQEQRKLLKDIGDHKFFYTLIYNTKTQTSCYKLDSINKVEGIVPAGNSVFVLVDAEGNFHGKETFTGDEYYFSGNKGNLEWEITDEKKQIGQYSCTKANLKNLTGTSVWFTTDIPVSAGPDIYQGLPGLVLEVEAVFEKTDLQSVSFSDAPEEHNAEALDAAYAKSKPLPISQVFSLKNNFIQMVKQQLETGKK</sequence>
<evidence type="ECO:0000313" key="2">
    <source>
        <dbReference type="EMBL" id="SEK75871.1"/>
    </source>
</evidence>
<dbReference type="EMBL" id="FNZR01000002">
    <property type="protein sequence ID" value="SEK75871.1"/>
    <property type="molecule type" value="Genomic_DNA"/>
</dbReference>
<dbReference type="OrthoDB" id="1440774at2"/>
<proteinExistence type="predicted"/>
<evidence type="ECO:0000313" key="3">
    <source>
        <dbReference type="Proteomes" id="UP000198916"/>
    </source>
</evidence>
<organism evidence="2 3">
    <name type="scientific">Parapedobacter koreensis</name>
    <dbReference type="NCBI Taxonomy" id="332977"/>
    <lineage>
        <taxon>Bacteria</taxon>
        <taxon>Pseudomonadati</taxon>
        <taxon>Bacteroidota</taxon>
        <taxon>Sphingobacteriia</taxon>
        <taxon>Sphingobacteriales</taxon>
        <taxon>Sphingobacteriaceae</taxon>
        <taxon>Parapedobacter</taxon>
    </lineage>
</organism>
<dbReference type="InterPro" id="IPR005901">
    <property type="entry name" value="GLPGLI"/>
</dbReference>
<accession>A0A1H7JMS8</accession>
<dbReference type="Proteomes" id="UP000198916">
    <property type="component" value="Unassembled WGS sequence"/>
</dbReference>
<dbReference type="NCBIfam" id="TIGR01200">
    <property type="entry name" value="GLPGLI"/>
    <property type="match status" value="1"/>
</dbReference>